<evidence type="ECO:0000256" key="1">
    <source>
        <dbReference type="SAM" id="MobiDB-lite"/>
    </source>
</evidence>
<keyword evidence="2" id="KW-0472">Membrane</keyword>
<dbReference type="EMBL" id="HBJA01087081">
    <property type="protein sequence ID" value="CAE0819175.1"/>
    <property type="molecule type" value="Transcribed_RNA"/>
</dbReference>
<gene>
    <name evidence="3" type="ORF">EGYM00163_LOCUS30344</name>
</gene>
<dbReference type="AlphaFoldDB" id="A0A7S4FYE2"/>
<name>A0A7S4FYE2_9EUGL</name>
<protein>
    <submittedName>
        <fullName evidence="3">Uncharacterized protein</fullName>
    </submittedName>
</protein>
<organism evidence="3">
    <name type="scientific">Eutreptiella gymnastica</name>
    <dbReference type="NCBI Taxonomy" id="73025"/>
    <lineage>
        <taxon>Eukaryota</taxon>
        <taxon>Discoba</taxon>
        <taxon>Euglenozoa</taxon>
        <taxon>Euglenida</taxon>
        <taxon>Spirocuta</taxon>
        <taxon>Euglenophyceae</taxon>
        <taxon>Eutreptiales</taxon>
        <taxon>Eutreptiaceae</taxon>
        <taxon>Eutreptiella</taxon>
    </lineage>
</organism>
<evidence type="ECO:0000256" key="2">
    <source>
        <dbReference type="SAM" id="Phobius"/>
    </source>
</evidence>
<sequence length="106" mass="11312">MHRQDFISGRSRRTPATVSCFYFRHSEPPFGTARMALPTAIGCLETAVGYPPTAIDSPPTTVGHPPTPAGYPPTGGVTLPQPGGRLQFVFLLLWTACFISALLTPA</sequence>
<feature type="transmembrane region" description="Helical" evidence="2">
    <location>
        <begin position="86"/>
        <end position="104"/>
    </location>
</feature>
<accession>A0A7S4FYE2</accession>
<reference evidence="3" key="1">
    <citation type="submission" date="2021-01" db="EMBL/GenBank/DDBJ databases">
        <authorList>
            <person name="Corre E."/>
            <person name="Pelletier E."/>
            <person name="Niang G."/>
            <person name="Scheremetjew M."/>
            <person name="Finn R."/>
            <person name="Kale V."/>
            <person name="Holt S."/>
            <person name="Cochrane G."/>
            <person name="Meng A."/>
            <person name="Brown T."/>
            <person name="Cohen L."/>
        </authorList>
    </citation>
    <scope>NUCLEOTIDE SEQUENCE</scope>
    <source>
        <strain evidence="3">CCMP1594</strain>
    </source>
</reference>
<keyword evidence="2" id="KW-0812">Transmembrane</keyword>
<keyword evidence="2" id="KW-1133">Transmembrane helix</keyword>
<feature type="region of interest" description="Disordered" evidence="1">
    <location>
        <begin position="54"/>
        <end position="76"/>
    </location>
</feature>
<proteinExistence type="predicted"/>
<evidence type="ECO:0000313" key="3">
    <source>
        <dbReference type="EMBL" id="CAE0819175.1"/>
    </source>
</evidence>